<evidence type="ECO:0000256" key="1">
    <source>
        <dbReference type="ARBA" id="ARBA00004477"/>
    </source>
</evidence>
<evidence type="ECO:0000256" key="9">
    <source>
        <dbReference type="SAM" id="SignalP"/>
    </source>
</evidence>
<dbReference type="OrthoDB" id="44756at2759"/>
<dbReference type="GO" id="GO:0072546">
    <property type="term" value="C:EMC complex"/>
    <property type="evidence" value="ECO:0007669"/>
    <property type="project" value="UniProtKB-UniRule"/>
</dbReference>
<dbReference type="GO" id="GO:0005886">
    <property type="term" value="C:plasma membrane"/>
    <property type="evidence" value="ECO:0007669"/>
    <property type="project" value="TreeGrafter"/>
</dbReference>
<comment type="caution">
    <text evidence="10">The sequence shown here is derived from an EMBL/GenBank/DDBJ whole genome shotgun (WGS) entry which is preliminary data.</text>
</comment>
<comment type="similarity">
    <text evidence="2 8">Belongs to the membrane magnesium transporter (TC 1.A.67) family.</text>
</comment>
<feature type="transmembrane region" description="Helical" evidence="8">
    <location>
        <begin position="56"/>
        <end position="78"/>
    </location>
</feature>
<dbReference type="InterPro" id="IPR018937">
    <property type="entry name" value="MMgT"/>
</dbReference>
<organism evidence="10 11">
    <name type="scientific">Paragonimus heterotremus</name>
    <dbReference type="NCBI Taxonomy" id="100268"/>
    <lineage>
        <taxon>Eukaryota</taxon>
        <taxon>Metazoa</taxon>
        <taxon>Spiralia</taxon>
        <taxon>Lophotrochozoa</taxon>
        <taxon>Platyhelminthes</taxon>
        <taxon>Trematoda</taxon>
        <taxon>Digenea</taxon>
        <taxon>Plagiorchiida</taxon>
        <taxon>Troglotremata</taxon>
        <taxon>Troglotrematidae</taxon>
        <taxon>Paragonimus</taxon>
    </lineage>
</organism>
<keyword evidence="11" id="KW-1185">Reference proteome</keyword>
<evidence type="ECO:0000313" key="11">
    <source>
        <dbReference type="Proteomes" id="UP000748531"/>
    </source>
</evidence>
<protein>
    <recommendedName>
        <fullName evidence="8">Membrane magnesium transporter</fullName>
    </recommendedName>
</protein>
<keyword evidence="5 8" id="KW-0256">Endoplasmic reticulum</keyword>
<evidence type="ECO:0000256" key="7">
    <source>
        <dbReference type="ARBA" id="ARBA00023136"/>
    </source>
</evidence>
<dbReference type="Proteomes" id="UP000748531">
    <property type="component" value="Unassembled WGS sequence"/>
</dbReference>
<comment type="subcellular location">
    <subcellularLocation>
        <location evidence="1">Endoplasmic reticulum membrane</location>
        <topology evidence="1">Multi-pass membrane protein</topology>
    </subcellularLocation>
    <subcellularLocation>
        <location evidence="8">Golgi apparatus membrane</location>
        <topology evidence="8">Multi-pass membrane protein</topology>
    </subcellularLocation>
    <subcellularLocation>
        <location evidence="8">Early endosome membrane</location>
        <topology evidence="8">Multi-pass membrane protein</topology>
    </subcellularLocation>
</comment>
<dbReference type="GO" id="GO:0031901">
    <property type="term" value="C:early endosome membrane"/>
    <property type="evidence" value="ECO:0007669"/>
    <property type="project" value="UniProtKB-SubCell"/>
</dbReference>
<proteinExistence type="inferred from homology"/>
<dbReference type="GO" id="GO:0000139">
    <property type="term" value="C:Golgi membrane"/>
    <property type="evidence" value="ECO:0007669"/>
    <property type="project" value="UniProtKB-SubCell"/>
</dbReference>
<reference evidence="10" key="1">
    <citation type="submission" date="2019-05" db="EMBL/GenBank/DDBJ databases">
        <title>Annotation for the trematode Paragonimus heterotremus.</title>
        <authorList>
            <person name="Choi Y.-J."/>
        </authorList>
    </citation>
    <scope>NUCLEOTIDE SEQUENCE</scope>
    <source>
        <strain evidence="10">LC</strain>
    </source>
</reference>
<comment type="caution">
    <text evidence="8">Lacks conserved residue(s) required for the propagation of feature annotation.</text>
</comment>
<evidence type="ECO:0000256" key="4">
    <source>
        <dbReference type="ARBA" id="ARBA00022692"/>
    </source>
</evidence>
<keyword evidence="7 8" id="KW-0472">Membrane</keyword>
<accession>A0A8J4WW15</accession>
<keyword evidence="8" id="KW-0333">Golgi apparatus</keyword>
<evidence type="ECO:0000256" key="5">
    <source>
        <dbReference type="ARBA" id="ARBA00022824"/>
    </source>
</evidence>
<evidence type="ECO:0000256" key="6">
    <source>
        <dbReference type="ARBA" id="ARBA00022989"/>
    </source>
</evidence>
<keyword evidence="4 8" id="KW-0812">Transmembrane</keyword>
<comment type="subunit">
    <text evidence="3">Component of the ER membrane protein complex (EMC).</text>
</comment>
<gene>
    <name evidence="10" type="ORF">PHET_07399</name>
</gene>
<feature type="signal peptide" evidence="9">
    <location>
        <begin position="1"/>
        <end position="19"/>
    </location>
</feature>
<sequence>MFLTHRVTLWCGLLGLLHAAYSATQHRSYLRLTEQEFVSLPADVGTHLFRYRCLQIIFQALFSFVVVCLGVIGVAGSLKEIEAAAEFREKTWDTLKNRPSFYTFHNRNLTLSGYRHDNL</sequence>
<comment type="function">
    <text evidence="8">Part of the endoplasmic reticulum membrane protein complex (EMC) that enables the energy-independent insertion into endoplasmic reticulum membranes of newly synthesized membrane proteins. May be involved in Mg(2+) transport.</text>
</comment>
<evidence type="ECO:0000313" key="10">
    <source>
        <dbReference type="EMBL" id="KAF5399202.1"/>
    </source>
</evidence>
<dbReference type="GO" id="GO:0022890">
    <property type="term" value="F:inorganic cation transmembrane transporter activity"/>
    <property type="evidence" value="ECO:0007669"/>
    <property type="project" value="TreeGrafter"/>
</dbReference>
<dbReference type="EMBL" id="LUCH01004259">
    <property type="protein sequence ID" value="KAF5399202.1"/>
    <property type="molecule type" value="Genomic_DNA"/>
</dbReference>
<keyword evidence="8" id="KW-0967">Endosome</keyword>
<keyword evidence="8" id="KW-0813">Transport</keyword>
<feature type="chain" id="PRO_5035295982" description="Membrane magnesium transporter" evidence="9">
    <location>
        <begin position="20"/>
        <end position="119"/>
    </location>
</feature>
<keyword evidence="8" id="KW-0460">Magnesium</keyword>
<dbReference type="PANTHER" id="PTHR21181:SF7">
    <property type="entry name" value="ER MEMBRANE PROTEIN COMPLEX SUBUNIT 5"/>
    <property type="match status" value="1"/>
</dbReference>
<keyword evidence="6 8" id="KW-1133">Transmembrane helix</keyword>
<name>A0A8J4WW15_9TREM</name>
<evidence type="ECO:0000256" key="2">
    <source>
        <dbReference type="ARBA" id="ARBA00006109"/>
    </source>
</evidence>
<dbReference type="AlphaFoldDB" id="A0A8J4WW15"/>
<keyword evidence="9" id="KW-0732">Signal</keyword>
<evidence type="ECO:0000256" key="3">
    <source>
        <dbReference type="ARBA" id="ARBA00011276"/>
    </source>
</evidence>
<evidence type="ECO:0000256" key="8">
    <source>
        <dbReference type="RuleBase" id="RU367002"/>
    </source>
</evidence>
<dbReference type="PANTHER" id="PTHR21181">
    <property type="match status" value="1"/>
</dbReference>
<dbReference type="Pfam" id="PF10270">
    <property type="entry name" value="MMgT"/>
    <property type="match status" value="1"/>
</dbReference>